<name>A0A550CG80_9AGAR</name>
<accession>A0A550CG80</accession>
<proteinExistence type="predicted"/>
<evidence type="ECO:0008006" key="3">
    <source>
        <dbReference type="Google" id="ProtNLM"/>
    </source>
</evidence>
<keyword evidence="2" id="KW-1185">Reference proteome</keyword>
<evidence type="ECO:0000313" key="2">
    <source>
        <dbReference type="Proteomes" id="UP000320762"/>
    </source>
</evidence>
<dbReference type="EMBL" id="VDMD01000008">
    <property type="protein sequence ID" value="TRM63774.1"/>
    <property type="molecule type" value="Genomic_DNA"/>
</dbReference>
<dbReference type="SUPFAM" id="SSF52047">
    <property type="entry name" value="RNI-like"/>
    <property type="match status" value="1"/>
</dbReference>
<gene>
    <name evidence="1" type="ORF">BD626DRAFT_260755</name>
</gene>
<dbReference type="AlphaFoldDB" id="A0A550CG80"/>
<dbReference type="OrthoDB" id="3365698at2759"/>
<reference evidence="1 2" key="1">
    <citation type="journal article" date="2019" name="New Phytol.">
        <title>Comparative genomics reveals unique wood-decay strategies and fruiting body development in the Schizophyllaceae.</title>
        <authorList>
            <person name="Almasi E."/>
            <person name="Sahu N."/>
            <person name="Krizsan K."/>
            <person name="Balint B."/>
            <person name="Kovacs G.M."/>
            <person name="Kiss B."/>
            <person name="Cseklye J."/>
            <person name="Drula E."/>
            <person name="Henrissat B."/>
            <person name="Nagy I."/>
            <person name="Chovatia M."/>
            <person name="Adam C."/>
            <person name="LaButti K."/>
            <person name="Lipzen A."/>
            <person name="Riley R."/>
            <person name="Grigoriev I.V."/>
            <person name="Nagy L.G."/>
        </authorList>
    </citation>
    <scope>NUCLEOTIDE SEQUENCE [LARGE SCALE GENOMIC DNA]</scope>
    <source>
        <strain evidence="1 2">NL-1724</strain>
    </source>
</reference>
<sequence length="514" mass="56959">MTAPPTNMTTTSHSFVPRLERNSILLEHASTLASIDHLRNMAFPLPEKAAPVHALDKDLSAEIERLDAEMRRLHVLREEVQIQRSIGRSMFAPIRQVPAEVLSNILAILVLGEPAHEQAKAARAVASVCLFWRTTARDTRALWTRVNYATAPTGTMEKLLDMHARLAGGLPLRICQEPGVYADAQLAEVMKQPSTRTAQWHGLSLHVNGEASGATAPLDLTSLLHVNITISSARADSLSFLANAPALRQVYVQFESPGMPLQLEMPAFPSLTSLTFVDHHGHCVEQFIPALRTCAASLQRLTLSILDRAGDFTPSDMGPLVFPLLSEIVLQGDAYRILCYAKAPSLESIAFKHIHSRTSRPFVSLLRLLVSSTPPIRALALTDVHGHDNDALVRCFGHLSGLESLHVEDTMAWCVMGHTVLWSMTICHSERAPLLPALTTMHLQYQRPRMPICICKTAREMLASRATERVVAGCTVRALRDVETNLDEQMRVVDDWEIVMRDREHFNACFGLQS</sequence>
<comment type="caution">
    <text evidence="1">The sequence shown here is derived from an EMBL/GenBank/DDBJ whole genome shotgun (WGS) entry which is preliminary data.</text>
</comment>
<organism evidence="1 2">
    <name type="scientific">Schizophyllum amplum</name>
    <dbReference type="NCBI Taxonomy" id="97359"/>
    <lineage>
        <taxon>Eukaryota</taxon>
        <taxon>Fungi</taxon>
        <taxon>Dikarya</taxon>
        <taxon>Basidiomycota</taxon>
        <taxon>Agaricomycotina</taxon>
        <taxon>Agaricomycetes</taxon>
        <taxon>Agaricomycetidae</taxon>
        <taxon>Agaricales</taxon>
        <taxon>Schizophyllaceae</taxon>
        <taxon>Schizophyllum</taxon>
    </lineage>
</organism>
<dbReference type="Proteomes" id="UP000320762">
    <property type="component" value="Unassembled WGS sequence"/>
</dbReference>
<evidence type="ECO:0000313" key="1">
    <source>
        <dbReference type="EMBL" id="TRM63774.1"/>
    </source>
</evidence>
<protein>
    <recommendedName>
        <fullName evidence="3">F-box domain-containing protein</fullName>
    </recommendedName>
</protein>